<dbReference type="EMBL" id="CP102290">
    <property type="protein sequence ID" value="UWP59979.1"/>
    <property type="molecule type" value="Genomic_DNA"/>
</dbReference>
<dbReference type="RefSeq" id="WP_049898234.1">
    <property type="nucleotide sequence ID" value="NZ_CABLBR010000020.1"/>
</dbReference>
<sequence>MKKKERITELVCILDRSGSMYGKEADTIGSYNKMLREQQQIPGKAYITTALFGDECEILCCHTPVGYAGELTAKDYFVKGNTALYDAVGKVFSVVTDSLHDMSPAYEKKVAVFIITDGMENASVRWRAPEIRTLIAEKRKKGWKIVFFGTEPESLRQAREAGISEQDSNVYQNDGCGIRKSYEMAGQIFTEMRK</sequence>
<name>A0ABY5VHB4_9FIRM</name>
<protein>
    <submittedName>
        <fullName evidence="1">VWA domain-containing protein</fullName>
    </submittedName>
</protein>
<dbReference type="Gene3D" id="3.40.50.410">
    <property type="entry name" value="von Willebrand factor, type A domain"/>
    <property type="match status" value="1"/>
</dbReference>
<accession>A0ABY5VHB4</accession>
<dbReference type="CDD" id="cd00198">
    <property type="entry name" value="vWFA"/>
    <property type="match status" value="1"/>
</dbReference>
<dbReference type="Proteomes" id="UP001060164">
    <property type="component" value="Chromosome"/>
</dbReference>
<proteinExistence type="predicted"/>
<reference evidence="1" key="1">
    <citation type="journal article" date="2022" name="Cell">
        <title>Design, construction, and in vivo augmentation of a complex gut microbiome.</title>
        <authorList>
            <person name="Cheng A.G."/>
            <person name="Ho P.Y."/>
            <person name="Aranda-Diaz A."/>
            <person name="Jain S."/>
            <person name="Yu F.B."/>
            <person name="Meng X."/>
            <person name="Wang M."/>
            <person name="Iakiviak M."/>
            <person name="Nagashima K."/>
            <person name="Zhao A."/>
            <person name="Murugkar P."/>
            <person name="Patil A."/>
            <person name="Atabakhsh K."/>
            <person name="Weakley A."/>
            <person name="Yan J."/>
            <person name="Brumbaugh A.R."/>
            <person name="Higginbottom S."/>
            <person name="Dimas A."/>
            <person name="Shiver A.L."/>
            <person name="Deutschbauer A."/>
            <person name="Neff N."/>
            <person name="Sonnenburg J.L."/>
            <person name="Huang K.C."/>
            <person name="Fischbach M.A."/>
        </authorList>
    </citation>
    <scope>NUCLEOTIDE SEQUENCE</scope>
    <source>
        <strain evidence="1">DSM 19829</strain>
    </source>
</reference>
<evidence type="ECO:0000313" key="1">
    <source>
        <dbReference type="EMBL" id="UWP59979.1"/>
    </source>
</evidence>
<organism evidence="1 2">
    <name type="scientific">Ruminococcus gauvreauii</name>
    <dbReference type="NCBI Taxonomy" id="438033"/>
    <lineage>
        <taxon>Bacteria</taxon>
        <taxon>Bacillati</taxon>
        <taxon>Bacillota</taxon>
        <taxon>Clostridia</taxon>
        <taxon>Eubacteriales</taxon>
        <taxon>Oscillospiraceae</taxon>
        <taxon>Ruminococcus</taxon>
    </lineage>
</organism>
<keyword evidence="2" id="KW-1185">Reference proteome</keyword>
<dbReference type="SUPFAM" id="SSF53300">
    <property type="entry name" value="vWA-like"/>
    <property type="match status" value="1"/>
</dbReference>
<gene>
    <name evidence="1" type="ORF">NQ502_02655</name>
</gene>
<dbReference type="InterPro" id="IPR036465">
    <property type="entry name" value="vWFA_dom_sf"/>
</dbReference>
<evidence type="ECO:0000313" key="2">
    <source>
        <dbReference type="Proteomes" id="UP001060164"/>
    </source>
</evidence>